<name>A0ACC2H175_DALPE</name>
<evidence type="ECO:0000313" key="1">
    <source>
        <dbReference type="EMBL" id="KAJ8009793.1"/>
    </source>
</evidence>
<dbReference type="EMBL" id="CM055733">
    <property type="protein sequence ID" value="KAJ8009793.1"/>
    <property type="molecule type" value="Genomic_DNA"/>
</dbReference>
<gene>
    <name evidence="1" type="ORF">DPEC_G00067900</name>
</gene>
<organism evidence="1 2">
    <name type="scientific">Dallia pectoralis</name>
    <name type="common">Alaska blackfish</name>
    <dbReference type="NCBI Taxonomy" id="75939"/>
    <lineage>
        <taxon>Eukaryota</taxon>
        <taxon>Metazoa</taxon>
        <taxon>Chordata</taxon>
        <taxon>Craniata</taxon>
        <taxon>Vertebrata</taxon>
        <taxon>Euteleostomi</taxon>
        <taxon>Actinopterygii</taxon>
        <taxon>Neopterygii</taxon>
        <taxon>Teleostei</taxon>
        <taxon>Protacanthopterygii</taxon>
        <taxon>Esociformes</taxon>
        <taxon>Umbridae</taxon>
        <taxon>Dallia</taxon>
    </lineage>
</organism>
<comment type="caution">
    <text evidence="1">The sequence shown here is derived from an EMBL/GenBank/DDBJ whole genome shotgun (WGS) entry which is preliminary data.</text>
</comment>
<protein>
    <submittedName>
        <fullName evidence="1">Uncharacterized protein</fullName>
    </submittedName>
</protein>
<proteinExistence type="predicted"/>
<sequence>MPFTRSSSSSLCKKRIRERSSSQCDDPSHMKMIANLKCEILELKKSLDAERGRSIEPLRDRTIPSAEGEQWEGARDVEDGAVTDSPISNSAVDPVSNAQRHTLYELKLCKRELEDMRESLHEACEEREALRVKLSECQITTDAGEPREAVRATHMAKDSHPHLDWVGRHYLAVSLPEDRMFKPGQSVTPVGVLQKLFEMRVGDKPSTGFSVLLENINIMLSGLEPEWYAKHFGSCRTHVHGNKYKSTDRVDTEDFAWLLFEYGAHAPLIEVLAGLLNVLNSTGKGGVTAAALHMGKTMYSSYVTLFRDTVARAYEGFTRVRERAQSVRKAHGVVYVPLTAGLHADQSTTQAGSHSVRTRVLRSVLDGIEAPRHIGSSSAISKVDRVAREDPLRLEQSLSAFMRRRSLGGHENEGRSSGHWIDQEPFPYNEGHSLPSSVTPGPLEKRVLFDSPWLNDLPDLYDCKNSSCRVAQGNS</sequence>
<keyword evidence="2" id="KW-1185">Reference proteome</keyword>
<dbReference type="Proteomes" id="UP001157502">
    <property type="component" value="Chromosome 6"/>
</dbReference>
<accession>A0ACC2H175</accession>
<reference evidence="1" key="1">
    <citation type="submission" date="2021-05" db="EMBL/GenBank/DDBJ databases">
        <authorList>
            <person name="Pan Q."/>
            <person name="Jouanno E."/>
            <person name="Zahm M."/>
            <person name="Klopp C."/>
            <person name="Cabau C."/>
            <person name="Louis A."/>
            <person name="Berthelot C."/>
            <person name="Parey E."/>
            <person name="Roest Crollius H."/>
            <person name="Montfort J."/>
            <person name="Robinson-Rechavi M."/>
            <person name="Bouchez O."/>
            <person name="Lampietro C."/>
            <person name="Lopez Roques C."/>
            <person name="Donnadieu C."/>
            <person name="Postlethwait J."/>
            <person name="Bobe J."/>
            <person name="Dillon D."/>
            <person name="Chandos A."/>
            <person name="von Hippel F."/>
            <person name="Guiguen Y."/>
        </authorList>
    </citation>
    <scope>NUCLEOTIDE SEQUENCE</scope>
    <source>
        <strain evidence="1">YG-Jan2019</strain>
    </source>
</reference>
<evidence type="ECO:0000313" key="2">
    <source>
        <dbReference type="Proteomes" id="UP001157502"/>
    </source>
</evidence>